<keyword evidence="3" id="KW-0597">Phosphoprotein</keyword>
<evidence type="ECO:0000256" key="8">
    <source>
        <dbReference type="ARBA" id="ARBA00023012"/>
    </source>
</evidence>
<keyword evidence="7" id="KW-0067">ATP-binding</keyword>
<feature type="coiled-coil region" evidence="9">
    <location>
        <begin position="165"/>
        <end position="192"/>
    </location>
</feature>
<keyword evidence="6" id="KW-0418">Kinase</keyword>
<evidence type="ECO:0000256" key="4">
    <source>
        <dbReference type="ARBA" id="ARBA00022679"/>
    </source>
</evidence>
<dbReference type="InterPro" id="IPR036890">
    <property type="entry name" value="HATPase_C_sf"/>
</dbReference>
<reference evidence="11 12" key="1">
    <citation type="submission" date="2019-06" db="EMBL/GenBank/DDBJ databases">
        <title>Metagenome assembled Genome of Spiribacter salinus SL48-SHIP from the microbial mat of Salt Lake 48 (Novosibirsk region, Russia).</title>
        <authorList>
            <person name="Shipova A."/>
            <person name="Rozanov A.S."/>
            <person name="Bryanskaya A.V."/>
            <person name="Peltek S.E."/>
        </authorList>
    </citation>
    <scope>NUCLEOTIDE SEQUENCE [LARGE SCALE GENOMIC DNA]</scope>
    <source>
        <strain evidence="11">SL48-SHIP-2</strain>
    </source>
</reference>
<sequence length="442" mass="48535">MTEIAQTTRPPAVNVESVEQFVGMISEATAPLTGGDYFRTLVARLARSLGVEAALVTECLDYPENHVRTLALWHGSDFSENITFDLVGTPCQDVIHGGEFCFYPEGMGRHFPEWASEEGGIESFIGIPVFAPSDGRTVGHIAVYDQRRMDSDRIVESMFRIIAARVGAEIERMQAEKALRDSEARARQHLSQLAHVSRLGALGEMASALAHEINQPLTTLTTYGQTCLHLLDRPHPDLGELRTALEKSLEGATRAKEVVKRLRAYVSRGDIKTRLIPIQRLLDDCLVLLQTETRHHQVELVLDLQEDLPPIRVDTVLIQQVLLNLVRNGVDAINHSEGSQRRIDLSVCADADGRVVFEIGDSGTGIAEEVLPRLFEAFSSSRQDGLGIGLSLCRSILEAHGGQLWLAETSASGTRFRFSVAADGGHSVQDSGREELRDTALG</sequence>
<gene>
    <name evidence="11" type="ORF">FKY71_08560</name>
</gene>
<evidence type="ECO:0000256" key="6">
    <source>
        <dbReference type="ARBA" id="ARBA00022777"/>
    </source>
</evidence>
<dbReference type="InterPro" id="IPR003594">
    <property type="entry name" value="HATPase_dom"/>
</dbReference>
<dbReference type="SUPFAM" id="SSF55781">
    <property type="entry name" value="GAF domain-like"/>
    <property type="match status" value="1"/>
</dbReference>
<feature type="domain" description="Histidine kinase" evidence="10">
    <location>
        <begin position="208"/>
        <end position="424"/>
    </location>
</feature>
<evidence type="ECO:0000256" key="7">
    <source>
        <dbReference type="ARBA" id="ARBA00022840"/>
    </source>
</evidence>
<dbReference type="EC" id="2.7.13.3" evidence="2"/>
<keyword evidence="8" id="KW-0902">Two-component regulatory system</keyword>
<accession>A0A540VRQ5</accession>
<dbReference type="InterPro" id="IPR004358">
    <property type="entry name" value="Sig_transdc_His_kin-like_C"/>
</dbReference>
<dbReference type="AlphaFoldDB" id="A0A540VRQ5"/>
<keyword evidence="9" id="KW-0175">Coiled coil</keyword>
<keyword evidence="4" id="KW-0808">Transferase</keyword>
<dbReference type="GO" id="GO:0005524">
    <property type="term" value="F:ATP binding"/>
    <property type="evidence" value="ECO:0007669"/>
    <property type="project" value="UniProtKB-KW"/>
</dbReference>
<dbReference type="CDD" id="cd00082">
    <property type="entry name" value="HisKA"/>
    <property type="match status" value="1"/>
</dbReference>
<evidence type="ECO:0000256" key="3">
    <source>
        <dbReference type="ARBA" id="ARBA00022553"/>
    </source>
</evidence>
<name>A0A540VRQ5_9GAMM</name>
<dbReference type="InterPro" id="IPR005467">
    <property type="entry name" value="His_kinase_dom"/>
</dbReference>
<dbReference type="InterPro" id="IPR003661">
    <property type="entry name" value="HisK_dim/P_dom"/>
</dbReference>
<dbReference type="InterPro" id="IPR029016">
    <property type="entry name" value="GAF-like_dom_sf"/>
</dbReference>
<dbReference type="Gene3D" id="3.30.450.40">
    <property type="match status" value="1"/>
</dbReference>
<dbReference type="Proteomes" id="UP000315400">
    <property type="component" value="Unassembled WGS sequence"/>
</dbReference>
<dbReference type="PANTHER" id="PTHR43065:SF10">
    <property type="entry name" value="PEROXIDE STRESS-ACTIVATED HISTIDINE KINASE MAK3"/>
    <property type="match status" value="1"/>
</dbReference>
<dbReference type="InterPro" id="IPR003018">
    <property type="entry name" value="GAF"/>
</dbReference>
<organism evidence="11 12">
    <name type="scientific">Spiribacter salinus</name>
    <dbReference type="NCBI Taxonomy" id="1335746"/>
    <lineage>
        <taxon>Bacteria</taxon>
        <taxon>Pseudomonadati</taxon>
        <taxon>Pseudomonadota</taxon>
        <taxon>Gammaproteobacteria</taxon>
        <taxon>Chromatiales</taxon>
        <taxon>Ectothiorhodospiraceae</taxon>
        <taxon>Spiribacter</taxon>
    </lineage>
</organism>
<evidence type="ECO:0000256" key="2">
    <source>
        <dbReference type="ARBA" id="ARBA00012438"/>
    </source>
</evidence>
<dbReference type="InterPro" id="IPR036097">
    <property type="entry name" value="HisK_dim/P_sf"/>
</dbReference>
<evidence type="ECO:0000313" key="11">
    <source>
        <dbReference type="EMBL" id="TQE99440.1"/>
    </source>
</evidence>
<comment type="caution">
    <text evidence="11">The sequence shown here is derived from an EMBL/GenBank/DDBJ whole genome shotgun (WGS) entry which is preliminary data.</text>
</comment>
<dbReference type="PANTHER" id="PTHR43065">
    <property type="entry name" value="SENSOR HISTIDINE KINASE"/>
    <property type="match status" value="1"/>
</dbReference>
<evidence type="ECO:0000256" key="1">
    <source>
        <dbReference type="ARBA" id="ARBA00000085"/>
    </source>
</evidence>
<dbReference type="SUPFAM" id="SSF47384">
    <property type="entry name" value="Homodimeric domain of signal transducing histidine kinase"/>
    <property type="match status" value="1"/>
</dbReference>
<evidence type="ECO:0000259" key="10">
    <source>
        <dbReference type="PROSITE" id="PS50109"/>
    </source>
</evidence>
<evidence type="ECO:0000256" key="9">
    <source>
        <dbReference type="SAM" id="Coils"/>
    </source>
</evidence>
<dbReference type="SMART" id="SM00387">
    <property type="entry name" value="HATPase_c"/>
    <property type="match status" value="1"/>
</dbReference>
<dbReference type="SMART" id="SM00065">
    <property type="entry name" value="GAF"/>
    <property type="match status" value="1"/>
</dbReference>
<dbReference type="PRINTS" id="PR00344">
    <property type="entry name" value="BCTRLSENSOR"/>
</dbReference>
<dbReference type="Pfam" id="PF02518">
    <property type="entry name" value="HATPase_c"/>
    <property type="match status" value="1"/>
</dbReference>
<evidence type="ECO:0000313" key="12">
    <source>
        <dbReference type="Proteomes" id="UP000315400"/>
    </source>
</evidence>
<dbReference type="Gene3D" id="3.30.565.10">
    <property type="entry name" value="Histidine kinase-like ATPase, C-terminal domain"/>
    <property type="match status" value="1"/>
</dbReference>
<dbReference type="EMBL" id="VIFK01000061">
    <property type="protein sequence ID" value="TQE99440.1"/>
    <property type="molecule type" value="Genomic_DNA"/>
</dbReference>
<dbReference type="SMART" id="SM00388">
    <property type="entry name" value="HisKA"/>
    <property type="match status" value="1"/>
</dbReference>
<evidence type="ECO:0000256" key="5">
    <source>
        <dbReference type="ARBA" id="ARBA00022741"/>
    </source>
</evidence>
<dbReference type="PROSITE" id="PS50109">
    <property type="entry name" value="HIS_KIN"/>
    <property type="match status" value="1"/>
</dbReference>
<dbReference type="GO" id="GO:0000155">
    <property type="term" value="F:phosphorelay sensor kinase activity"/>
    <property type="evidence" value="ECO:0007669"/>
    <property type="project" value="InterPro"/>
</dbReference>
<keyword evidence="5" id="KW-0547">Nucleotide-binding</keyword>
<dbReference type="Pfam" id="PF00512">
    <property type="entry name" value="HisKA"/>
    <property type="match status" value="1"/>
</dbReference>
<protein>
    <recommendedName>
        <fullName evidence="2">histidine kinase</fullName>
        <ecNumber evidence="2">2.7.13.3</ecNumber>
    </recommendedName>
</protein>
<comment type="catalytic activity">
    <reaction evidence="1">
        <text>ATP + protein L-histidine = ADP + protein N-phospho-L-histidine.</text>
        <dbReference type="EC" id="2.7.13.3"/>
    </reaction>
</comment>
<proteinExistence type="predicted"/>
<dbReference type="Gene3D" id="1.10.287.130">
    <property type="match status" value="1"/>
</dbReference>
<dbReference type="SUPFAM" id="SSF55874">
    <property type="entry name" value="ATPase domain of HSP90 chaperone/DNA topoisomerase II/histidine kinase"/>
    <property type="match status" value="1"/>
</dbReference>